<dbReference type="EMBL" id="MU275891">
    <property type="protein sequence ID" value="KAI0048187.1"/>
    <property type="molecule type" value="Genomic_DNA"/>
</dbReference>
<proteinExistence type="predicted"/>
<gene>
    <name evidence="1" type="ORF">FA95DRAFT_1678574</name>
</gene>
<reference evidence="1" key="1">
    <citation type="submission" date="2021-02" db="EMBL/GenBank/DDBJ databases">
        <authorList>
            <consortium name="DOE Joint Genome Institute"/>
            <person name="Ahrendt S."/>
            <person name="Looney B.P."/>
            <person name="Miyauchi S."/>
            <person name="Morin E."/>
            <person name="Drula E."/>
            <person name="Courty P.E."/>
            <person name="Chicoki N."/>
            <person name="Fauchery L."/>
            <person name="Kohler A."/>
            <person name="Kuo A."/>
            <person name="Labutti K."/>
            <person name="Pangilinan J."/>
            <person name="Lipzen A."/>
            <person name="Riley R."/>
            <person name="Andreopoulos W."/>
            <person name="He G."/>
            <person name="Johnson J."/>
            <person name="Barry K.W."/>
            <person name="Grigoriev I.V."/>
            <person name="Nagy L."/>
            <person name="Hibbett D."/>
            <person name="Henrissat B."/>
            <person name="Matheny P.B."/>
            <person name="Labbe J."/>
            <person name="Martin F."/>
        </authorList>
    </citation>
    <scope>NUCLEOTIDE SEQUENCE</scope>
    <source>
        <strain evidence="1">FP105234-sp</strain>
    </source>
</reference>
<protein>
    <submittedName>
        <fullName evidence="1">Uncharacterized protein</fullName>
    </submittedName>
</protein>
<reference evidence="1" key="2">
    <citation type="journal article" date="2022" name="New Phytol.">
        <title>Evolutionary transition to the ectomycorrhizal habit in the genomes of a hyperdiverse lineage of mushroom-forming fungi.</title>
        <authorList>
            <person name="Looney B."/>
            <person name="Miyauchi S."/>
            <person name="Morin E."/>
            <person name="Drula E."/>
            <person name="Courty P.E."/>
            <person name="Kohler A."/>
            <person name="Kuo A."/>
            <person name="LaButti K."/>
            <person name="Pangilinan J."/>
            <person name="Lipzen A."/>
            <person name="Riley R."/>
            <person name="Andreopoulos W."/>
            <person name="He G."/>
            <person name="Johnson J."/>
            <person name="Nolan M."/>
            <person name="Tritt A."/>
            <person name="Barry K.W."/>
            <person name="Grigoriev I.V."/>
            <person name="Nagy L.G."/>
            <person name="Hibbett D."/>
            <person name="Henrissat B."/>
            <person name="Matheny P.B."/>
            <person name="Labbe J."/>
            <person name="Martin F.M."/>
        </authorList>
    </citation>
    <scope>NUCLEOTIDE SEQUENCE</scope>
    <source>
        <strain evidence="1">FP105234-sp</strain>
    </source>
</reference>
<name>A0ACB8RWJ5_9AGAM</name>
<dbReference type="Proteomes" id="UP000814033">
    <property type="component" value="Unassembled WGS sequence"/>
</dbReference>
<organism evidence="1 2">
    <name type="scientific">Auriscalpium vulgare</name>
    <dbReference type="NCBI Taxonomy" id="40419"/>
    <lineage>
        <taxon>Eukaryota</taxon>
        <taxon>Fungi</taxon>
        <taxon>Dikarya</taxon>
        <taxon>Basidiomycota</taxon>
        <taxon>Agaricomycotina</taxon>
        <taxon>Agaricomycetes</taxon>
        <taxon>Russulales</taxon>
        <taxon>Auriscalpiaceae</taxon>
        <taxon>Auriscalpium</taxon>
    </lineage>
</organism>
<evidence type="ECO:0000313" key="2">
    <source>
        <dbReference type="Proteomes" id="UP000814033"/>
    </source>
</evidence>
<accession>A0ACB8RWJ5</accession>
<comment type="caution">
    <text evidence="1">The sequence shown here is derived from an EMBL/GenBank/DDBJ whole genome shotgun (WGS) entry which is preliminary data.</text>
</comment>
<evidence type="ECO:0000313" key="1">
    <source>
        <dbReference type="EMBL" id="KAI0048187.1"/>
    </source>
</evidence>
<sequence length="220" mass="24402">MLVCHDTGTGESLAKYIIPGCALSDDTVLSFVRGCLSTCFCTKEPAIPTCMIFSNAFLPHKPALADFLGTLSAPLTLEILDSPDPQYTPPDIFEELFQDAEMLNSAGEFWIEFRRDTGAEAKFTRGLTEVESAMRLRPQRVSDSTRRLCAKLLTNLAMLQMVKHSDQDEKIREAALEAALKYARAAEEADPTYSNNQFLHALRTIGQPALDLMQGKDVHQ</sequence>
<keyword evidence="2" id="KW-1185">Reference proteome</keyword>